<dbReference type="SUPFAM" id="SSF52047">
    <property type="entry name" value="RNI-like"/>
    <property type="match status" value="1"/>
</dbReference>
<dbReference type="Proteomes" id="UP000313359">
    <property type="component" value="Unassembled WGS sequence"/>
</dbReference>
<reference evidence="3" key="1">
    <citation type="journal article" date="2018" name="Genome Biol. Evol.">
        <title>Genomics and development of Lentinus tigrinus, a white-rot wood-decaying mushroom with dimorphic fruiting bodies.</title>
        <authorList>
            <person name="Wu B."/>
            <person name="Xu Z."/>
            <person name="Knudson A."/>
            <person name="Carlson A."/>
            <person name="Chen N."/>
            <person name="Kovaka S."/>
            <person name="LaButti K."/>
            <person name="Lipzen A."/>
            <person name="Pennachio C."/>
            <person name="Riley R."/>
            <person name="Schakwitz W."/>
            <person name="Umezawa K."/>
            <person name="Ohm R.A."/>
            <person name="Grigoriev I.V."/>
            <person name="Nagy L.G."/>
            <person name="Gibbons J."/>
            <person name="Hibbett D."/>
        </authorList>
    </citation>
    <scope>NUCLEOTIDE SEQUENCE [LARGE SCALE GENOMIC DNA]</scope>
    <source>
        <strain evidence="3">ALCF2SS1-6</strain>
    </source>
</reference>
<dbReference type="OrthoDB" id="2870744at2759"/>
<dbReference type="Gene3D" id="3.80.10.10">
    <property type="entry name" value="Ribonuclease Inhibitor"/>
    <property type="match status" value="1"/>
</dbReference>
<keyword evidence="2" id="KW-0472">Membrane</keyword>
<protein>
    <recommendedName>
        <fullName evidence="5">F-box domain-containing protein</fullName>
    </recommendedName>
</protein>
<evidence type="ECO:0000313" key="3">
    <source>
        <dbReference type="EMBL" id="RPD59952.1"/>
    </source>
</evidence>
<organism evidence="3 4">
    <name type="scientific">Lentinus tigrinus ALCF2SS1-6</name>
    <dbReference type="NCBI Taxonomy" id="1328759"/>
    <lineage>
        <taxon>Eukaryota</taxon>
        <taxon>Fungi</taxon>
        <taxon>Dikarya</taxon>
        <taxon>Basidiomycota</taxon>
        <taxon>Agaricomycotina</taxon>
        <taxon>Agaricomycetes</taxon>
        <taxon>Polyporales</taxon>
        <taxon>Polyporaceae</taxon>
        <taxon>Lentinus</taxon>
    </lineage>
</organism>
<keyword evidence="4" id="KW-1185">Reference proteome</keyword>
<accession>A0A5C2S858</accession>
<proteinExistence type="predicted"/>
<feature type="transmembrane region" description="Helical" evidence="2">
    <location>
        <begin position="648"/>
        <end position="666"/>
    </location>
</feature>
<dbReference type="STRING" id="1328759.A0A5C2S858"/>
<name>A0A5C2S858_9APHY</name>
<sequence length="673" mass="74239">MYPRYVLPHHRPLPDARPALDRLPAEILLEVANHLTSRSHILHLSQVSSSIHAKVVPALYADVELYGAEQSERTLGMLLRRPDVARHIRRLSVYPEHEMSSRPREQTRAWDNAGVVSRCVMKVAPYLDALSHFEWDGEDMLPDDRMWAELRARCPRLQHVGTTFGCFLPRPTSSLFKFTDLLGFSLSLKDGFYAHSLHLPSRGGSDASKSDLVLGLADQESESEPVFTRLWDMLTLHCPNLESLRIAGNLSEPSDATRLYLANWPNLRHLTLGALVWTATVPGQAHTTSDFKDFLERHPTIESLHLLGRPSTNQVDLSTVSPDALPNLKEFTGSFGLLRMLVDRVHPDDSAAAGQPQVQNPTQNQQSSSAPTTPLSKTLQRVCFPHVMQLRDLTPLAISRVLLGLHALTSIKVTFAIQGGYDSNGVFRTLVASCPHLLDMDITCINQPSFFLDAFANSLRGLSRLRTLSLALVRMPGDEPMHIGASRIALANPRLKSFSIAFIPAQGSSDMPSPPIEEGTFDLTCDSHGIPVCLDVSQRYVVLWPWQRRTGAGASLGAGAGVAEWFASVASALGVEGPLILLENSVGVSGVRSGLGDPAMWRALAAFYWGWSTSRQWRYDLRPSGHPDVEQKGLFELLTERSPAGEEARLMMFCLCLLLLTVWALLSKAARGA</sequence>
<gene>
    <name evidence="3" type="ORF">L227DRAFT_526954</name>
</gene>
<keyword evidence="2" id="KW-0812">Transmembrane</keyword>
<evidence type="ECO:0000313" key="4">
    <source>
        <dbReference type="Proteomes" id="UP000313359"/>
    </source>
</evidence>
<dbReference type="EMBL" id="ML122268">
    <property type="protein sequence ID" value="RPD59952.1"/>
    <property type="molecule type" value="Genomic_DNA"/>
</dbReference>
<dbReference type="InterPro" id="IPR032675">
    <property type="entry name" value="LRR_dom_sf"/>
</dbReference>
<feature type="region of interest" description="Disordered" evidence="1">
    <location>
        <begin position="349"/>
        <end position="374"/>
    </location>
</feature>
<evidence type="ECO:0000256" key="1">
    <source>
        <dbReference type="SAM" id="MobiDB-lite"/>
    </source>
</evidence>
<dbReference type="AlphaFoldDB" id="A0A5C2S858"/>
<feature type="compositionally biased region" description="Low complexity" evidence="1">
    <location>
        <begin position="355"/>
        <end position="374"/>
    </location>
</feature>
<evidence type="ECO:0000256" key="2">
    <source>
        <dbReference type="SAM" id="Phobius"/>
    </source>
</evidence>
<keyword evidence="2" id="KW-1133">Transmembrane helix</keyword>
<evidence type="ECO:0008006" key="5">
    <source>
        <dbReference type="Google" id="ProtNLM"/>
    </source>
</evidence>